<name>A0ABM1JJ09_GEKJA</name>
<proteinExistence type="predicted"/>
<keyword evidence="1" id="KW-1133">Transmembrane helix</keyword>
<evidence type="ECO:0000313" key="3">
    <source>
        <dbReference type="RefSeq" id="XP_015261446.1"/>
    </source>
</evidence>
<feature type="transmembrane region" description="Helical" evidence="1">
    <location>
        <begin position="60"/>
        <end position="82"/>
    </location>
</feature>
<evidence type="ECO:0000313" key="2">
    <source>
        <dbReference type="Proteomes" id="UP000694871"/>
    </source>
</evidence>
<dbReference type="GeneID" id="107105912"/>
<dbReference type="PANTHER" id="PTHR14636">
    <property type="entry name" value="TPA-INDUCED TRANSMEMBRANE PROTEIN"/>
    <property type="match status" value="1"/>
</dbReference>
<organism evidence="2 3">
    <name type="scientific">Gekko japonicus</name>
    <name type="common">Schlegel's Japanese gecko</name>
    <dbReference type="NCBI Taxonomy" id="146911"/>
    <lineage>
        <taxon>Eukaryota</taxon>
        <taxon>Metazoa</taxon>
        <taxon>Chordata</taxon>
        <taxon>Craniata</taxon>
        <taxon>Vertebrata</taxon>
        <taxon>Euteleostomi</taxon>
        <taxon>Lepidosauria</taxon>
        <taxon>Squamata</taxon>
        <taxon>Bifurcata</taxon>
        <taxon>Gekkota</taxon>
        <taxon>Gekkonidae</taxon>
        <taxon>Gekkoninae</taxon>
        <taxon>Gekko</taxon>
    </lineage>
</organism>
<reference evidence="3" key="1">
    <citation type="submission" date="2025-08" db="UniProtKB">
        <authorList>
            <consortium name="RefSeq"/>
        </authorList>
    </citation>
    <scope>IDENTIFICATION</scope>
</reference>
<evidence type="ECO:0000256" key="1">
    <source>
        <dbReference type="SAM" id="Phobius"/>
    </source>
</evidence>
<gene>
    <name evidence="3" type="primary">LOC107105912</name>
</gene>
<keyword evidence="1" id="KW-0472">Membrane</keyword>
<protein>
    <submittedName>
        <fullName evidence="3">TPA-induced transmembrane protein</fullName>
    </submittedName>
</protein>
<dbReference type="PANTHER" id="PTHR14636:SF1">
    <property type="entry name" value="TPA-INDUCED TRANSMEMBRANE PROTEIN"/>
    <property type="match status" value="1"/>
</dbReference>
<dbReference type="Proteomes" id="UP000694871">
    <property type="component" value="Unplaced"/>
</dbReference>
<dbReference type="RefSeq" id="XP_015261446.1">
    <property type="nucleotide sequence ID" value="XM_015405960.1"/>
</dbReference>
<dbReference type="InterPro" id="IPR033223">
    <property type="entry name" value="TTMP"/>
</dbReference>
<sequence length="237" mass="27020">MNGHIPEQEVQDVELHDLEEEKEEESRLDAECPLNPEVTRTSETANPRACSEIVFWKCKLWMIITSVLLCLILVIIISLTFYSEIYIDEDGYWDLESIANGNRHNFSGILNIHCANPDWLLSESAYHLLSENLSKRLTDVYSDSPALGRYFISAKVISLSGENKTAFFELEFSVPPESATEEFMKNRMSEMFVKNILRQNIYDRKEIYGVDVTGCTYLTLDPTSLSVSLIQAINTDG</sequence>
<keyword evidence="1 3" id="KW-0812">Transmembrane</keyword>
<keyword evidence="2" id="KW-1185">Reference proteome</keyword>
<accession>A0ABM1JJ09</accession>